<protein>
    <recommendedName>
        <fullName evidence="3">histone deacetylase</fullName>
        <ecNumber evidence="3">3.5.1.98</ecNumber>
    </recommendedName>
</protein>
<dbReference type="PRINTS" id="PR01270">
    <property type="entry name" value="HDASUPER"/>
</dbReference>
<dbReference type="InParanoid" id="A0A078AUV8"/>
<comment type="subcellular location">
    <subcellularLocation>
        <location evidence="1">Nucleus</location>
    </subcellularLocation>
</comment>
<dbReference type="CDD" id="cd09992">
    <property type="entry name" value="HDAC_classII"/>
    <property type="match status" value="1"/>
</dbReference>
<name>A0A078AUV8_STYLE</name>
<keyword evidence="5" id="KW-0378">Hydrolase</keyword>
<feature type="region of interest" description="Disordered" evidence="10">
    <location>
        <begin position="1"/>
        <end position="20"/>
    </location>
</feature>
<dbReference type="Gene3D" id="3.40.800.20">
    <property type="entry name" value="Histone deacetylase domain"/>
    <property type="match status" value="1"/>
</dbReference>
<evidence type="ECO:0000256" key="9">
    <source>
        <dbReference type="ARBA" id="ARBA00023242"/>
    </source>
</evidence>
<keyword evidence="13" id="KW-1185">Reference proteome</keyword>
<keyword evidence="9" id="KW-0539">Nucleus</keyword>
<gene>
    <name evidence="12" type="primary">Contig8939.g9555</name>
    <name evidence="12" type="ORF">STYLEM_13719</name>
</gene>
<keyword evidence="4" id="KW-0678">Repressor</keyword>
<evidence type="ECO:0000313" key="13">
    <source>
        <dbReference type="Proteomes" id="UP000039865"/>
    </source>
</evidence>
<accession>A0A078AUV8</accession>
<comment type="similarity">
    <text evidence="2">Belongs to the histone deacetylase family. HD type 2 subfamily.</text>
</comment>
<dbReference type="InterPro" id="IPR023801">
    <property type="entry name" value="His_deacetylse_dom"/>
</dbReference>
<dbReference type="GO" id="GO:0141221">
    <property type="term" value="F:histone deacetylase activity, hydrolytic mechanism"/>
    <property type="evidence" value="ECO:0007669"/>
    <property type="project" value="UniProtKB-EC"/>
</dbReference>
<dbReference type="SUPFAM" id="SSF52768">
    <property type="entry name" value="Arginase/deacetylase"/>
    <property type="match status" value="1"/>
</dbReference>
<dbReference type="InterPro" id="IPR037138">
    <property type="entry name" value="His_deacetylse_dom_sf"/>
</dbReference>
<evidence type="ECO:0000256" key="1">
    <source>
        <dbReference type="ARBA" id="ARBA00004123"/>
    </source>
</evidence>
<dbReference type="PANTHER" id="PTHR10625:SF5">
    <property type="entry name" value="HISTONE DEACETYLASE"/>
    <property type="match status" value="1"/>
</dbReference>
<proteinExistence type="inferred from homology"/>
<keyword evidence="7" id="KW-0805">Transcription regulation</keyword>
<dbReference type="EC" id="3.5.1.98" evidence="3"/>
<dbReference type="Pfam" id="PF00850">
    <property type="entry name" value="Hist_deacetyl"/>
    <property type="match status" value="1"/>
</dbReference>
<dbReference type="OrthoDB" id="424012at2759"/>
<evidence type="ECO:0000256" key="7">
    <source>
        <dbReference type="ARBA" id="ARBA00023015"/>
    </source>
</evidence>
<dbReference type="EMBL" id="CCKQ01013034">
    <property type="protein sequence ID" value="CDW84653.1"/>
    <property type="molecule type" value="Genomic_DNA"/>
</dbReference>
<evidence type="ECO:0000256" key="3">
    <source>
        <dbReference type="ARBA" id="ARBA00012111"/>
    </source>
</evidence>
<evidence type="ECO:0000256" key="2">
    <source>
        <dbReference type="ARBA" id="ARBA00007738"/>
    </source>
</evidence>
<evidence type="ECO:0000256" key="10">
    <source>
        <dbReference type="SAM" id="MobiDB-lite"/>
    </source>
</evidence>
<feature type="compositionally biased region" description="Low complexity" evidence="10">
    <location>
        <begin position="1"/>
        <end position="15"/>
    </location>
</feature>
<dbReference type="GO" id="GO:0000118">
    <property type="term" value="C:histone deacetylase complex"/>
    <property type="evidence" value="ECO:0007669"/>
    <property type="project" value="TreeGrafter"/>
</dbReference>
<evidence type="ECO:0000256" key="8">
    <source>
        <dbReference type="ARBA" id="ARBA00023163"/>
    </source>
</evidence>
<dbReference type="GO" id="GO:0040029">
    <property type="term" value="P:epigenetic regulation of gene expression"/>
    <property type="evidence" value="ECO:0007669"/>
    <property type="project" value="TreeGrafter"/>
</dbReference>
<feature type="region of interest" description="Disordered" evidence="10">
    <location>
        <begin position="521"/>
        <end position="567"/>
    </location>
</feature>
<feature type="compositionally biased region" description="Basic and acidic residues" evidence="10">
    <location>
        <begin position="52"/>
        <end position="62"/>
    </location>
</feature>
<keyword evidence="6" id="KW-0156">Chromatin regulator</keyword>
<dbReference type="InterPro" id="IPR000286">
    <property type="entry name" value="HDACs"/>
</dbReference>
<evidence type="ECO:0000256" key="4">
    <source>
        <dbReference type="ARBA" id="ARBA00022491"/>
    </source>
</evidence>
<organism evidence="12 13">
    <name type="scientific">Stylonychia lemnae</name>
    <name type="common">Ciliate</name>
    <dbReference type="NCBI Taxonomy" id="5949"/>
    <lineage>
        <taxon>Eukaryota</taxon>
        <taxon>Sar</taxon>
        <taxon>Alveolata</taxon>
        <taxon>Ciliophora</taxon>
        <taxon>Intramacronucleata</taxon>
        <taxon>Spirotrichea</taxon>
        <taxon>Stichotrichia</taxon>
        <taxon>Sporadotrichida</taxon>
        <taxon>Oxytrichidae</taxon>
        <taxon>Stylonychinae</taxon>
        <taxon>Stylonychia</taxon>
    </lineage>
</organism>
<evidence type="ECO:0000256" key="5">
    <source>
        <dbReference type="ARBA" id="ARBA00022801"/>
    </source>
</evidence>
<evidence type="ECO:0000313" key="12">
    <source>
        <dbReference type="EMBL" id="CDW84653.1"/>
    </source>
</evidence>
<feature type="compositionally biased region" description="Basic residues" evidence="10">
    <location>
        <begin position="66"/>
        <end position="75"/>
    </location>
</feature>
<reference evidence="12 13" key="1">
    <citation type="submission" date="2014-06" db="EMBL/GenBank/DDBJ databases">
        <authorList>
            <person name="Swart Estienne"/>
        </authorList>
    </citation>
    <scope>NUCLEOTIDE SEQUENCE [LARGE SCALE GENOMIC DNA]</scope>
    <source>
        <strain evidence="12 13">130c</strain>
    </source>
</reference>
<dbReference type="AlphaFoldDB" id="A0A078AUV8"/>
<evidence type="ECO:0000256" key="6">
    <source>
        <dbReference type="ARBA" id="ARBA00022853"/>
    </source>
</evidence>
<sequence>MESHQQITQLLQTQQNKNEADELQNKFENFNIDSTANTVASGMQTDYTADMSTHDEETKDSSKTAASKKKKKKPAAKGATVANDGPASNLRSRMKEYQNNKAPVMVKPKVGVVFDEEMLLHKNHRDHHPERPERAMAIYLNLINKGIYKELKPLDAEPAEDRFLELVHPHSHIQKIKEIIYDPKQKEKEILLGSHKNTFRFQKDTYENKHTATSAYLAAGGTIEGVRAVLNHEVDSSFCIVRPPGHHASCQNVAGFCFFNNAAVGARYAQKEFGLKRVAIFDWDVHVGDGTSDIFKEDDSVLYMSIHRFDNGAFYPGPAGKHDKVGEGKGRGYNIQFPFNVDKQNKTLVSDTDYIYALEQVFIPLIREFKPELFIISAGFDSALGDPLGQIGVTPLGYAYMTQQFRQLCPKVVVVLEGGYDLHALSVSSEAVVQMLRIHPNDGVEVDKYLNELYYENLKNEGKDDQMNVDGAIQMGMEQLRIKSLLHPRESFKQTASNLAKKLLKNWPMLEHLIVEKIRRKSSAVKSDQSSDDNDSIGGIGTMGHLKKKGRSYSHQVEDPIEEENQS</sequence>
<evidence type="ECO:0000259" key="11">
    <source>
        <dbReference type="Pfam" id="PF00850"/>
    </source>
</evidence>
<keyword evidence="8" id="KW-0804">Transcription</keyword>
<dbReference type="InterPro" id="IPR023696">
    <property type="entry name" value="Ureohydrolase_dom_sf"/>
</dbReference>
<feature type="domain" description="Histone deacetylase" evidence="11">
    <location>
        <begin position="128"/>
        <end position="435"/>
    </location>
</feature>
<feature type="region of interest" description="Disordered" evidence="10">
    <location>
        <begin position="43"/>
        <end position="91"/>
    </location>
</feature>
<dbReference type="PANTHER" id="PTHR10625">
    <property type="entry name" value="HISTONE DEACETYLASE HDAC1-RELATED"/>
    <property type="match status" value="1"/>
</dbReference>
<dbReference type="Proteomes" id="UP000039865">
    <property type="component" value="Unassembled WGS sequence"/>
</dbReference>